<comment type="function">
    <text evidence="5">Seed storage protein.</text>
</comment>
<dbReference type="AlphaFoldDB" id="A0AAN8ZCD3"/>
<dbReference type="InterPro" id="IPR006044">
    <property type="entry name" value="11S_seedstore_pln"/>
</dbReference>
<dbReference type="PANTHER" id="PTHR31189">
    <property type="entry name" value="OS03G0336100 PROTEIN-RELATED"/>
    <property type="match status" value="1"/>
</dbReference>
<dbReference type="InterPro" id="IPR011051">
    <property type="entry name" value="RmlC_Cupin_sf"/>
</dbReference>
<keyword evidence="4 5" id="KW-1015">Disulfide bond</keyword>
<dbReference type="InterPro" id="IPR014710">
    <property type="entry name" value="RmlC-like_jellyroll"/>
</dbReference>
<evidence type="ECO:0000256" key="1">
    <source>
        <dbReference type="ARBA" id="ARBA00007178"/>
    </source>
</evidence>
<dbReference type="Proteomes" id="UP001370490">
    <property type="component" value="Unassembled WGS sequence"/>
</dbReference>
<keyword evidence="3 5" id="KW-0708">Seed storage protein</keyword>
<dbReference type="PRINTS" id="PR00439">
    <property type="entry name" value="11SGLOBULIN"/>
</dbReference>
<dbReference type="PANTHER" id="PTHR31189:SF48">
    <property type="entry name" value="LEGUMIN B"/>
    <property type="match status" value="1"/>
</dbReference>
<evidence type="ECO:0000313" key="8">
    <source>
        <dbReference type="Proteomes" id="UP001370490"/>
    </source>
</evidence>
<feature type="signal peptide" evidence="5">
    <location>
        <begin position="1"/>
        <end position="20"/>
    </location>
</feature>
<proteinExistence type="inferred from homology"/>
<dbReference type="Pfam" id="PF00190">
    <property type="entry name" value="Cupin_1"/>
    <property type="match status" value="2"/>
</dbReference>
<dbReference type="FunFam" id="2.60.120.10:FF:000073">
    <property type="entry name" value="Glycinin G1"/>
    <property type="match status" value="1"/>
</dbReference>
<dbReference type="PROSITE" id="PS00305">
    <property type="entry name" value="11S_SEED_STORAGE"/>
    <property type="match status" value="1"/>
</dbReference>
<feature type="domain" description="Cupin type-1" evidence="6">
    <location>
        <begin position="303"/>
        <end position="452"/>
    </location>
</feature>
<dbReference type="GO" id="GO:0045735">
    <property type="term" value="F:nutrient reservoir activity"/>
    <property type="evidence" value="ECO:0007669"/>
    <property type="project" value="UniProtKB-KW"/>
</dbReference>
<reference evidence="7 8" key="1">
    <citation type="submission" date="2023-12" db="EMBL/GenBank/DDBJ databases">
        <title>A high-quality genome assembly for Dillenia turbinata (Dilleniales).</title>
        <authorList>
            <person name="Chanderbali A."/>
        </authorList>
    </citation>
    <scope>NUCLEOTIDE SEQUENCE [LARGE SCALE GENOMIC DNA]</scope>
    <source>
        <strain evidence="7">LSX21</strain>
        <tissue evidence="7">Leaf</tissue>
    </source>
</reference>
<evidence type="ECO:0000259" key="6">
    <source>
        <dbReference type="SMART" id="SM00835"/>
    </source>
</evidence>
<feature type="chain" id="PRO_5042664024" evidence="5">
    <location>
        <begin position="21"/>
        <end position="471"/>
    </location>
</feature>
<dbReference type="Gene3D" id="2.60.120.10">
    <property type="entry name" value="Jelly Rolls"/>
    <property type="match status" value="2"/>
</dbReference>
<dbReference type="EMBL" id="JBAMMX010000012">
    <property type="protein sequence ID" value="KAK6929775.1"/>
    <property type="molecule type" value="Genomic_DNA"/>
</dbReference>
<name>A0AAN8ZCD3_9MAGN</name>
<keyword evidence="2 5" id="KW-0758">Storage protein</keyword>
<feature type="domain" description="Cupin type-1" evidence="6">
    <location>
        <begin position="48"/>
        <end position="249"/>
    </location>
</feature>
<dbReference type="InterPro" id="IPR006045">
    <property type="entry name" value="Cupin_1"/>
</dbReference>
<gene>
    <name evidence="7" type="ORF">RJ641_003869</name>
</gene>
<comment type="subunit">
    <text evidence="5">Hexamer; each subunit is composed of an acidic and a basic chain derived from a single precursor and linked by a disulfide bond.</text>
</comment>
<keyword evidence="5" id="KW-0732">Signal</keyword>
<dbReference type="SMART" id="SM00835">
    <property type="entry name" value="Cupin_1"/>
    <property type="match status" value="2"/>
</dbReference>
<organism evidence="7 8">
    <name type="scientific">Dillenia turbinata</name>
    <dbReference type="NCBI Taxonomy" id="194707"/>
    <lineage>
        <taxon>Eukaryota</taxon>
        <taxon>Viridiplantae</taxon>
        <taxon>Streptophyta</taxon>
        <taxon>Embryophyta</taxon>
        <taxon>Tracheophyta</taxon>
        <taxon>Spermatophyta</taxon>
        <taxon>Magnoliopsida</taxon>
        <taxon>eudicotyledons</taxon>
        <taxon>Gunneridae</taxon>
        <taxon>Pentapetalae</taxon>
        <taxon>Dilleniales</taxon>
        <taxon>Dilleniaceae</taxon>
        <taxon>Dillenia</taxon>
    </lineage>
</organism>
<dbReference type="InterPro" id="IPR050253">
    <property type="entry name" value="Seed_Storage-Functional"/>
</dbReference>
<comment type="similarity">
    <text evidence="1 5">Belongs to the 11S seed storage protein (globulins) family.</text>
</comment>
<comment type="caution">
    <text evidence="7">The sequence shown here is derived from an EMBL/GenBank/DDBJ whole genome shotgun (WGS) entry which is preliminary data.</text>
</comment>
<dbReference type="CDD" id="cd02243">
    <property type="entry name" value="cupin_11S_legumin_C"/>
    <property type="match status" value="1"/>
</dbReference>
<evidence type="ECO:0000256" key="5">
    <source>
        <dbReference type="RuleBase" id="RU003681"/>
    </source>
</evidence>
<keyword evidence="8" id="KW-1185">Reference proteome</keyword>
<dbReference type="SUPFAM" id="SSF51182">
    <property type="entry name" value="RmlC-like cupins"/>
    <property type="match status" value="1"/>
</dbReference>
<evidence type="ECO:0000256" key="2">
    <source>
        <dbReference type="ARBA" id="ARBA00022761"/>
    </source>
</evidence>
<evidence type="ECO:0000313" key="7">
    <source>
        <dbReference type="EMBL" id="KAK6929775.1"/>
    </source>
</evidence>
<protein>
    <submittedName>
        <fullName evidence="7">Cupin 1</fullName>
    </submittedName>
</protein>
<evidence type="ECO:0000256" key="3">
    <source>
        <dbReference type="ARBA" id="ARBA00023129"/>
    </source>
</evidence>
<sequence>MANSVLFFTLSFLLCYGCFAQVEQQLRWETRQQLQQHNTRPRTDCSIQNLAATEPSRVIEAEAGRVELWEHNSEQFQCAGVAMIRHLIDSRGLLLPSAMNVPKLVYVVRGYGVQGVVFPGCADTYQSIRQSTSGERGQQSTRDQHQKLRRIRAGDVIAVPAGVTVWTYNDGDEQLECISFHDMANEENQLDMSLRKFFLAGNPRESEKQQMGYQHLQKGEEEICADNIFKGFDVGMLAEAFGVGTETARKLQSQDDMRGMIVRVKEGLKVVSPQMMEEEEQGRRPRRSRNGLEETFCTMRLRENIADASRADVYNPHGGRVSHLNSQKLPILANLQLSAERGVLYSNALMAPKWTMNAHCVMYITRGSGRVQVVGPAGQSVFNGQVRERQVLVVPQNFAVMKKAGNQGLEWITFQTNDNAMSSQLAGRLSVLRSMPVEVLMNSYDISRDEARSVKYNREELTVLSPSVRSQ</sequence>
<dbReference type="CDD" id="cd02242">
    <property type="entry name" value="cupin_11S_legumin_N"/>
    <property type="match status" value="1"/>
</dbReference>
<dbReference type="InterPro" id="IPR022379">
    <property type="entry name" value="11S_seedstore_CS"/>
</dbReference>
<accession>A0AAN8ZCD3</accession>
<evidence type="ECO:0000256" key="4">
    <source>
        <dbReference type="ARBA" id="ARBA00023157"/>
    </source>
</evidence>